<feature type="domain" description="B12-dependent ribonucleotide reductase insertion" evidence="13">
    <location>
        <begin position="219"/>
        <end position="281"/>
    </location>
</feature>
<dbReference type="Pfam" id="PF17975">
    <property type="entry name" value="RNR_Alpha"/>
    <property type="match status" value="1"/>
</dbReference>
<dbReference type="GO" id="GO:0008998">
    <property type="term" value="F:ribonucleoside-triphosphate reductase (thioredoxin) activity"/>
    <property type="evidence" value="ECO:0007669"/>
    <property type="project" value="UniProtKB-EC"/>
</dbReference>
<evidence type="ECO:0000313" key="15">
    <source>
        <dbReference type="Proteomes" id="UP000002630"/>
    </source>
</evidence>
<dbReference type="InterPro" id="IPR040763">
    <property type="entry name" value="RNR_alpha_hel"/>
</dbReference>
<dbReference type="STRING" id="2880.D7FJK6"/>
<dbReference type="Gene3D" id="3.20.70.20">
    <property type="match status" value="3"/>
</dbReference>
<dbReference type="OrthoDB" id="14890at2759"/>
<keyword evidence="8" id="KW-0676">Redox-active center</keyword>
<dbReference type="GO" id="GO:0006260">
    <property type="term" value="P:DNA replication"/>
    <property type="evidence" value="ECO:0007669"/>
    <property type="project" value="UniProtKB-KW"/>
</dbReference>
<evidence type="ECO:0000256" key="8">
    <source>
        <dbReference type="ARBA" id="ARBA00023284"/>
    </source>
</evidence>
<dbReference type="GO" id="GO:0031419">
    <property type="term" value="F:cobalamin binding"/>
    <property type="evidence" value="ECO:0007669"/>
    <property type="project" value="UniProtKB-KW"/>
</dbReference>
<dbReference type="InterPro" id="IPR054158">
    <property type="entry name" value="RNR-II_ins_dom"/>
</dbReference>
<evidence type="ECO:0000313" key="14">
    <source>
        <dbReference type="EMBL" id="CBJ29109.1"/>
    </source>
</evidence>
<keyword evidence="9" id="KW-0170">Cobalt</keyword>
<dbReference type="Proteomes" id="UP000002630">
    <property type="component" value="Unassembled WGS sequence"/>
</dbReference>
<gene>
    <name evidence="14" type="ORF">Esi_0134_0075</name>
</gene>
<keyword evidence="6" id="KW-0560">Oxidoreductase</keyword>
<dbReference type="InterPro" id="IPR050862">
    <property type="entry name" value="RdRp_reductase_class-2"/>
</dbReference>
<evidence type="ECO:0000256" key="3">
    <source>
        <dbReference type="ARBA" id="ARBA00012275"/>
    </source>
</evidence>
<dbReference type="PANTHER" id="PTHR43371">
    <property type="entry name" value="VITAMIN B12-DEPENDENT RIBONUCLEOTIDE REDUCTASE"/>
    <property type="match status" value="1"/>
</dbReference>
<evidence type="ECO:0000256" key="2">
    <source>
        <dbReference type="ARBA" id="ARBA00005654"/>
    </source>
</evidence>
<dbReference type="InParanoid" id="D7FJK6"/>
<keyword evidence="5" id="KW-0235">DNA replication</keyword>
<evidence type="ECO:0000256" key="7">
    <source>
        <dbReference type="ARBA" id="ARBA00023157"/>
    </source>
</evidence>
<evidence type="ECO:0000256" key="6">
    <source>
        <dbReference type="ARBA" id="ARBA00023002"/>
    </source>
</evidence>
<dbReference type="EMBL" id="FN649760">
    <property type="protein sequence ID" value="CBJ29109.1"/>
    <property type="molecule type" value="Genomic_DNA"/>
</dbReference>
<evidence type="ECO:0000259" key="13">
    <source>
        <dbReference type="Pfam" id="PF21995"/>
    </source>
</evidence>
<comment type="cofactor">
    <cofactor evidence="1">
        <name>adenosylcob(III)alamin</name>
        <dbReference type="ChEBI" id="CHEBI:18408"/>
    </cofactor>
</comment>
<accession>D7FJK6</accession>
<dbReference type="eggNOG" id="ENOG502QRRC">
    <property type="taxonomic scope" value="Eukaryota"/>
</dbReference>
<evidence type="ECO:0000256" key="9">
    <source>
        <dbReference type="ARBA" id="ARBA00023285"/>
    </source>
</evidence>
<evidence type="ECO:0000256" key="10">
    <source>
        <dbReference type="ARBA" id="ARBA00048987"/>
    </source>
</evidence>
<organism evidence="14 15">
    <name type="scientific">Ectocarpus siliculosus</name>
    <name type="common">Brown alga</name>
    <name type="synonym">Conferva siliculosa</name>
    <dbReference type="NCBI Taxonomy" id="2880"/>
    <lineage>
        <taxon>Eukaryota</taxon>
        <taxon>Sar</taxon>
        <taxon>Stramenopiles</taxon>
        <taxon>Ochrophyta</taxon>
        <taxon>PX clade</taxon>
        <taxon>Phaeophyceae</taxon>
        <taxon>Ectocarpales</taxon>
        <taxon>Ectocarpaceae</taxon>
        <taxon>Ectocarpus</taxon>
    </lineage>
</organism>
<dbReference type="AlphaFoldDB" id="D7FJK6"/>
<name>D7FJK6_ECTSI</name>
<feature type="compositionally biased region" description="Basic and acidic residues" evidence="11">
    <location>
        <begin position="1"/>
        <end position="11"/>
    </location>
</feature>
<dbReference type="GO" id="GO:0004748">
    <property type="term" value="F:ribonucleoside-diphosphate reductase activity, thioredoxin disulfide as acceptor"/>
    <property type="evidence" value="ECO:0007669"/>
    <property type="project" value="TreeGrafter"/>
</dbReference>
<comment type="similarity">
    <text evidence="2">Belongs to the class II ribonucleoside-triphosphate reductase family.</text>
</comment>
<sequence>MPAHGSDEPSHDTAAARNSRIGGLGTSNDAEAKSSNTAFQLCSQFVDREGRGSKPQFGFNGLGELVYQRTYARYLGEDTDDREQWYQTIERVVNGTFSMQKEWMLSRGMRWDEQEAQSTAQEMYRRMFAFKFLPPGRGLWAMGSKLTTERRLYAALNNCAFVSTRDLASDPTAPFCFLMDASMLGVGVGFDTKGAGTIDVVAPGSAEGREGPSELNIVVDDSREGWRDAFKLLLEAYFFGHQVPVLDVSNLRPAGAPIRGFGGVSQGSAPLVELMASVKATLDPLIGKPLSVTAIVDLMNKVGVCVVAGNVRRTAEIAFGDPGSDEYIDLKNYDKNPDRASFGWASNNSVLAPLGMDYTKVCERIQQNGEPGFAWLENMRTYGRMGDEKNDRDSKAMGGNPCLEQTLESFEMCCLVETFPDKHESLEDFLTTLRFAMLYAKTVTLGGTHWDKTNEILFRNRRIGCSMSGLAQFVAARGLGTLQEWCEEGYEAVSRIDEDLSTQFGIPTSIKTTSIKPSGTVSLLAGATPGMHYPESRFYIRRVRMASDADVLGPLREAGYRLEPAAENPEGTMVVEVPVDAGEGVRTAQDLSMWEQLSFAAFLQRYWADNQVSCTITFDPETEGHHLAHALDYFQYQLKGVSFLPRMDYGAFPQMPYEAISEDEYKSQISKLRHLNFSRRRGQTRGEGDGVRVEEVPDRYCESDSCTDGAGFRV</sequence>
<keyword evidence="7" id="KW-1015">Disulfide bond</keyword>
<feature type="domain" description="Ribonucleotide reductase alpha-helical" evidence="12">
    <location>
        <begin position="43"/>
        <end position="144"/>
    </location>
</feature>
<comment type="catalytic activity">
    <reaction evidence="10">
        <text>a 2'-deoxyribonucleoside 5'-triphosphate + [thioredoxin]-disulfide + H2O = a ribonucleoside 5'-triphosphate + [thioredoxin]-dithiol</text>
        <dbReference type="Rhea" id="RHEA:12701"/>
        <dbReference type="Rhea" id="RHEA-COMP:10698"/>
        <dbReference type="Rhea" id="RHEA-COMP:10700"/>
        <dbReference type="ChEBI" id="CHEBI:15377"/>
        <dbReference type="ChEBI" id="CHEBI:29950"/>
        <dbReference type="ChEBI" id="CHEBI:50058"/>
        <dbReference type="ChEBI" id="CHEBI:61557"/>
        <dbReference type="ChEBI" id="CHEBI:61560"/>
        <dbReference type="EC" id="1.17.4.2"/>
    </reaction>
</comment>
<dbReference type="EC" id="1.17.4.2" evidence="3"/>
<reference evidence="14 15" key="1">
    <citation type="journal article" date="2010" name="Nature">
        <title>The Ectocarpus genome and the independent evolution of multicellularity in brown algae.</title>
        <authorList>
            <person name="Cock J.M."/>
            <person name="Sterck L."/>
            <person name="Rouze P."/>
            <person name="Scornet D."/>
            <person name="Allen A.E."/>
            <person name="Amoutzias G."/>
            <person name="Anthouard V."/>
            <person name="Artiguenave F."/>
            <person name="Aury J.M."/>
            <person name="Badger J.H."/>
            <person name="Beszteri B."/>
            <person name="Billiau K."/>
            <person name="Bonnet E."/>
            <person name="Bothwell J.H."/>
            <person name="Bowler C."/>
            <person name="Boyen C."/>
            <person name="Brownlee C."/>
            <person name="Carrano C.J."/>
            <person name="Charrier B."/>
            <person name="Cho G.Y."/>
            <person name="Coelho S.M."/>
            <person name="Collen J."/>
            <person name="Corre E."/>
            <person name="Da Silva C."/>
            <person name="Delage L."/>
            <person name="Delaroque N."/>
            <person name="Dittami S.M."/>
            <person name="Doulbeau S."/>
            <person name="Elias M."/>
            <person name="Farnham G."/>
            <person name="Gachon C.M."/>
            <person name="Gschloessl B."/>
            <person name="Heesch S."/>
            <person name="Jabbari K."/>
            <person name="Jubin C."/>
            <person name="Kawai H."/>
            <person name="Kimura K."/>
            <person name="Kloareg B."/>
            <person name="Kupper F.C."/>
            <person name="Lang D."/>
            <person name="Le Bail A."/>
            <person name="Leblanc C."/>
            <person name="Lerouge P."/>
            <person name="Lohr M."/>
            <person name="Lopez P.J."/>
            <person name="Martens C."/>
            <person name="Maumus F."/>
            <person name="Michel G."/>
            <person name="Miranda-Saavedra D."/>
            <person name="Morales J."/>
            <person name="Moreau H."/>
            <person name="Motomura T."/>
            <person name="Nagasato C."/>
            <person name="Napoli C.A."/>
            <person name="Nelson D.R."/>
            <person name="Nyvall-Collen P."/>
            <person name="Peters A.F."/>
            <person name="Pommier C."/>
            <person name="Potin P."/>
            <person name="Poulain J."/>
            <person name="Quesneville H."/>
            <person name="Read B."/>
            <person name="Rensing S.A."/>
            <person name="Ritter A."/>
            <person name="Rousvoal S."/>
            <person name="Samanta M."/>
            <person name="Samson G."/>
            <person name="Schroeder D.C."/>
            <person name="Segurens B."/>
            <person name="Strittmatter M."/>
            <person name="Tonon T."/>
            <person name="Tregear J.W."/>
            <person name="Valentin K."/>
            <person name="von Dassow P."/>
            <person name="Yamagishi T."/>
            <person name="Van de Peer Y."/>
            <person name="Wincker P."/>
        </authorList>
    </citation>
    <scope>NUCLEOTIDE SEQUENCE [LARGE SCALE GENOMIC DNA]</scope>
    <source>
        <strain evidence="15">Ec32 / CCAP1310/4</strain>
    </source>
</reference>
<keyword evidence="4" id="KW-0846">Cobalamin</keyword>
<evidence type="ECO:0000259" key="12">
    <source>
        <dbReference type="Pfam" id="PF17975"/>
    </source>
</evidence>
<dbReference type="PANTHER" id="PTHR43371:SF1">
    <property type="entry name" value="RIBONUCLEOSIDE-DIPHOSPHATE REDUCTASE"/>
    <property type="match status" value="1"/>
</dbReference>
<keyword evidence="15" id="KW-1185">Reference proteome</keyword>
<dbReference type="Pfam" id="PF21995">
    <property type="entry name" value="RNR-II_ins_dom"/>
    <property type="match status" value="1"/>
</dbReference>
<evidence type="ECO:0000256" key="1">
    <source>
        <dbReference type="ARBA" id="ARBA00001922"/>
    </source>
</evidence>
<protein>
    <recommendedName>
        <fullName evidence="3">ribonucleoside-triphosphate reductase (thioredoxin)</fullName>
        <ecNumber evidence="3">1.17.4.2</ecNumber>
    </recommendedName>
</protein>
<evidence type="ECO:0000256" key="11">
    <source>
        <dbReference type="SAM" id="MobiDB-lite"/>
    </source>
</evidence>
<evidence type="ECO:0000256" key="4">
    <source>
        <dbReference type="ARBA" id="ARBA00022628"/>
    </source>
</evidence>
<evidence type="ECO:0000256" key="5">
    <source>
        <dbReference type="ARBA" id="ARBA00022705"/>
    </source>
</evidence>
<feature type="region of interest" description="Disordered" evidence="11">
    <location>
        <begin position="1"/>
        <end position="32"/>
    </location>
</feature>
<dbReference type="SUPFAM" id="SSF51998">
    <property type="entry name" value="PFL-like glycyl radical enzymes"/>
    <property type="match status" value="1"/>
</dbReference>
<proteinExistence type="inferred from homology"/>